<sequence>MDITYTDLPLQSAVFLEEKGQHHPQLGGQKENIKLLFLEDITGHLNELDLRLQGAEKEKTVDAMLTVFSGDIASSTFHYFQHLREWYSKWNISIAEIPEYMREIKRGVHDSLCGFQTVPSDALFLDLT</sequence>
<protein>
    <submittedName>
        <fullName evidence="1">(salmon louse) hypothetical protein</fullName>
    </submittedName>
</protein>
<reference evidence="1" key="1">
    <citation type="submission" date="2021-02" db="EMBL/GenBank/DDBJ databases">
        <authorList>
            <person name="Bekaert M."/>
        </authorList>
    </citation>
    <scope>NUCLEOTIDE SEQUENCE</scope>
    <source>
        <strain evidence="1">IoA-00</strain>
    </source>
</reference>
<dbReference type="Proteomes" id="UP000675881">
    <property type="component" value="Chromosome 12"/>
</dbReference>
<evidence type="ECO:0000313" key="1">
    <source>
        <dbReference type="EMBL" id="CAF2820711.1"/>
    </source>
</evidence>
<accession>A0A7R8CH50</accession>
<dbReference type="EMBL" id="HG994591">
    <property type="protein sequence ID" value="CAF2820711.1"/>
    <property type="molecule type" value="Genomic_DNA"/>
</dbReference>
<dbReference type="AlphaFoldDB" id="A0A7R8CH50"/>
<evidence type="ECO:0000313" key="2">
    <source>
        <dbReference type="Proteomes" id="UP000675881"/>
    </source>
</evidence>
<organism evidence="1 2">
    <name type="scientific">Lepeophtheirus salmonis</name>
    <name type="common">Salmon louse</name>
    <name type="synonym">Caligus salmonis</name>
    <dbReference type="NCBI Taxonomy" id="72036"/>
    <lineage>
        <taxon>Eukaryota</taxon>
        <taxon>Metazoa</taxon>
        <taxon>Ecdysozoa</taxon>
        <taxon>Arthropoda</taxon>
        <taxon>Crustacea</taxon>
        <taxon>Multicrustacea</taxon>
        <taxon>Hexanauplia</taxon>
        <taxon>Copepoda</taxon>
        <taxon>Siphonostomatoida</taxon>
        <taxon>Caligidae</taxon>
        <taxon>Lepeophtheirus</taxon>
    </lineage>
</organism>
<name>A0A7R8CH50_LEPSM</name>
<gene>
    <name evidence="1" type="ORF">LSAA_3766</name>
</gene>
<proteinExistence type="predicted"/>
<keyword evidence="2" id="KW-1185">Reference proteome</keyword>